<dbReference type="GeneID" id="20328543"/>
<dbReference type="AlphaFoldDB" id="A0A074ZMM8"/>
<evidence type="ECO:0000313" key="3">
    <source>
        <dbReference type="Proteomes" id="UP000054324"/>
    </source>
</evidence>
<feature type="transmembrane region" description="Helical" evidence="1">
    <location>
        <begin position="58"/>
        <end position="74"/>
    </location>
</feature>
<keyword evidence="1" id="KW-0812">Transmembrane</keyword>
<proteinExistence type="predicted"/>
<dbReference type="KEGG" id="ovi:T265_14377"/>
<accession>A0A074ZMM8</accession>
<dbReference type="Proteomes" id="UP000054324">
    <property type="component" value="Unassembled WGS sequence"/>
</dbReference>
<feature type="non-terminal residue" evidence="2">
    <location>
        <position position="128"/>
    </location>
</feature>
<gene>
    <name evidence="2" type="ORF">T265_14377</name>
</gene>
<keyword evidence="3" id="KW-1185">Reference proteome</keyword>
<evidence type="ECO:0000256" key="1">
    <source>
        <dbReference type="SAM" id="Phobius"/>
    </source>
</evidence>
<feature type="non-terminal residue" evidence="2">
    <location>
        <position position="1"/>
    </location>
</feature>
<dbReference type="CTD" id="20328543"/>
<name>A0A074ZMM8_OPIVI</name>
<dbReference type="EMBL" id="KL596803">
    <property type="protein sequence ID" value="KER24615.1"/>
    <property type="molecule type" value="Genomic_DNA"/>
</dbReference>
<keyword evidence="1" id="KW-0472">Membrane</keyword>
<evidence type="ECO:0000313" key="2">
    <source>
        <dbReference type="EMBL" id="KER24615.1"/>
    </source>
</evidence>
<sequence>QLNVLQQATPCFRRYDIPDIATHAYICNVLLIRLLKTSQTIYSVAVQVSFDNRAKSEAVYLTIFVTLSFIWIYLPRAEKLSSISVVKIMANRKMWCKVSSPDGSLMMPDVLIIIGLQGDSQKVSSLRG</sequence>
<organism evidence="2 3">
    <name type="scientific">Opisthorchis viverrini</name>
    <name type="common">Southeast Asian liver fluke</name>
    <dbReference type="NCBI Taxonomy" id="6198"/>
    <lineage>
        <taxon>Eukaryota</taxon>
        <taxon>Metazoa</taxon>
        <taxon>Spiralia</taxon>
        <taxon>Lophotrochozoa</taxon>
        <taxon>Platyhelminthes</taxon>
        <taxon>Trematoda</taxon>
        <taxon>Digenea</taxon>
        <taxon>Opisthorchiida</taxon>
        <taxon>Opisthorchiata</taxon>
        <taxon>Opisthorchiidae</taxon>
        <taxon>Opisthorchis</taxon>
    </lineage>
</organism>
<protein>
    <submittedName>
        <fullName evidence="2">Uncharacterized protein</fullName>
    </submittedName>
</protein>
<keyword evidence="1" id="KW-1133">Transmembrane helix</keyword>
<reference evidence="2 3" key="1">
    <citation type="submission" date="2013-11" db="EMBL/GenBank/DDBJ databases">
        <title>Opisthorchis viverrini - life in the bile duct.</title>
        <authorList>
            <person name="Young N.D."/>
            <person name="Nagarajan N."/>
            <person name="Lin S.J."/>
            <person name="Korhonen P.K."/>
            <person name="Jex A.R."/>
            <person name="Hall R.S."/>
            <person name="Safavi-Hemami H."/>
            <person name="Kaewkong W."/>
            <person name="Bertrand D."/>
            <person name="Gao S."/>
            <person name="Seet Q."/>
            <person name="Wongkham S."/>
            <person name="Teh B.T."/>
            <person name="Wongkham C."/>
            <person name="Intapan P.M."/>
            <person name="Maleewong W."/>
            <person name="Yang X."/>
            <person name="Hu M."/>
            <person name="Wang Z."/>
            <person name="Hofmann A."/>
            <person name="Sternberg P.W."/>
            <person name="Tan P."/>
            <person name="Wang J."/>
            <person name="Gasser R.B."/>
        </authorList>
    </citation>
    <scope>NUCLEOTIDE SEQUENCE [LARGE SCALE GENOMIC DNA]</scope>
</reference>
<dbReference type="RefSeq" id="XP_009171646.1">
    <property type="nucleotide sequence ID" value="XM_009173382.1"/>
</dbReference>